<gene>
    <name evidence="2" type="ORF">SARC_00526</name>
</gene>
<dbReference type="GeneID" id="25901030"/>
<reference evidence="2 3" key="1">
    <citation type="submission" date="2011-02" db="EMBL/GenBank/DDBJ databases">
        <title>The Genome Sequence of Sphaeroforma arctica JP610.</title>
        <authorList>
            <consortium name="The Broad Institute Genome Sequencing Platform"/>
            <person name="Russ C."/>
            <person name="Cuomo C."/>
            <person name="Young S.K."/>
            <person name="Zeng Q."/>
            <person name="Gargeya S."/>
            <person name="Alvarado L."/>
            <person name="Berlin A."/>
            <person name="Chapman S.B."/>
            <person name="Chen Z."/>
            <person name="Freedman E."/>
            <person name="Gellesch M."/>
            <person name="Goldberg J."/>
            <person name="Griggs A."/>
            <person name="Gujja S."/>
            <person name="Heilman E."/>
            <person name="Heiman D."/>
            <person name="Howarth C."/>
            <person name="Mehta T."/>
            <person name="Neiman D."/>
            <person name="Pearson M."/>
            <person name="Roberts A."/>
            <person name="Saif S."/>
            <person name="Shea T."/>
            <person name="Shenoy N."/>
            <person name="Sisk P."/>
            <person name="Stolte C."/>
            <person name="Sykes S."/>
            <person name="White J."/>
            <person name="Yandava C."/>
            <person name="Burger G."/>
            <person name="Gray M.W."/>
            <person name="Holland P.W.H."/>
            <person name="King N."/>
            <person name="Lang F.B.F."/>
            <person name="Roger A.J."/>
            <person name="Ruiz-Trillo I."/>
            <person name="Haas B."/>
            <person name="Nusbaum C."/>
            <person name="Birren B."/>
        </authorList>
    </citation>
    <scope>NUCLEOTIDE SEQUENCE [LARGE SCALE GENOMIC DNA]</scope>
    <source>
        <strain evidence="2 3">JP610</strain>
    </source>
</reference>
<accession>A0A0L0GE92</accession>
<evidence type="ECO:0000313" key="3">
    <source>
        <dbReference type="Proteomes" id="UP000054560"/>
    </source>
</evidence>
<dbReference type="RefSeq" id="XP_014161237.1">
    <property type="nucleotide sequence ID" value="XM_014305762.1"/>
</dbReference>
<evidence type="ECO:0000256" key="1">
    <source>
        <dbReference type="SAM" id="MobiDB-lite"/>
    </source>
</evidence>
<dbReference type="Proteomes" id="UP000054560">
    <property type="component" value="Unassembled WGS sequence"/>
</dbReference>
<dbReference type="EMBL" id="KQ241613">
    <property type="protein sequence ID" value="KNC87335.1"/>
    <property type="molecule type" value="Genomic_DNA"/>
</dbReference>
<protein>
    <submittedName>
        <fullName evidence="2">Uncharacterized protein</fullName>
    </submittedName>
</protein>
<name>A0A0L0GE92_9EUKA</name>
<dbReference type="AlphaFoldDB" id="A0A0L0GE92"/>
<keyword evidence="3" id="KW-1185">Reference proteome</keyword>
<organism evidence="2 3">
    <name type="scientific">Sphaeroforma arctica JP610</name>
    <dbReference type="NCBI Taxonomy" id="667725"/>
    <lineage>
        <taxon>Eukaryota</taxon>
        <taxon>Ichthyosporea</taxon>
        <taxon>Ichthyophonida</taxon>
        <taxon>Sphaeroforma</taxon>
    </lineage>
</organism>
<evidence type="ECO:0000313" key="2">
    <source>
        <dbReference type="EMBL" id="KNC87335.1"/>
    </source>
</evidence>
<sequence>MHCLTVNLAQALIKVHHPYSSAVSFQLDLSSVRFNIALDRHMLKPTADRRNRQSTANALRIPPSRTSTPPAVQYGPESGYLLGADDVSRLDTPSSRALSQRQSMLSSVTATTSGTTSKRR</sequence>
<feature type="compositionally biased region" description="Low complexity" evidence="1">
    <location>
        <begin position="106"/>
        <end position="120"/>
    </location>
</feature>
<proteinExistence type="predicted"/>
<feature type="region of interest" description="Disordered" evidence="1">
    <location>
        <begin position="45"/>
        <end position="120"/>
    </location>
</feature>
<feature type="compositionally biased region" description="Polar residues" evidence="1">
    <location>
        <begin position="91"/>
        <end position="105"/>
    </location>
</feature>